<keyword evidence="3" id="KW-1185">Reference proteome</keyword>
<feature type="compositionally biased region" description="Basic and acidic residues" evidence="1">
    <location>
        <begin position="1"/>
        <end position="10"/>
    </location>
</feature>
<protein>
    <submittedName>
        <fullName evidence="2">Uncharacterized protein</fullName>
    </submittedName>
</protein>
<gene>
    <name evidence="2" type="ORF">DSL72_008081</name>
</gene>
<dbReference type="AlphaFoldDB" id="A0A8A3PJQ9"/>
<name>A0A8A3PJQ9_9HELO</name>
<sequence length="95" mass="10249">MPGDGKDKDKYKNKRKDIVTGGGGDSGGETDSNSGDANSGGGCKNSSKPYEYLLDQEPQYISYAGTVEAKKSSLTLQPTRMFIVLMKTPARIFHL</sequence>
<feature type="region of interest" description="Disordered" evidence="1">
    <location>
        <begin position="1"/>
        <end position="49"/>
    </location>
</feature>
<proteinExistence type="predicted"/>
<reference evidence="2" key="1">
    <citation type="submission" date="2020-10" db="EMBL/GenBank/DDBJ databases">
        <title>Genome Sequence of Monilinia vaccinii-corymbosi Sheds Light on Mummy Berry Disease Infection of Blueberry and Mating Type.</title>
        <authorList>
            <person name="Yow A.G."/>
            <person name="Zhang Y."/>
            <person name="Bansal K."/>
            <person name="Eacker S.M."/>
            <person name="Sullivan S."/>
            <person name="Liachko I."/>
            <person name="Cubeta M.A."/>
            <person name="Rollins J.A."/>
            <person name="Ashrafi H."/>
        </authorList>
    </citation>
    <scope>NUCLEOTIDE SEQUENCE</scope>
    <source>
        <strain evidence="2">RL-1</strain>
    </source>
</reference>
<dbReference type="EMBL" id="CP063409">
    <property type="protein sequence ID" value="QSZ35214.1"/>
    <property type="molecule type" value="Genomic_DNA"/>
</dbReference>
<evidence type="ECO:0000256" key="1">
    <source>
        <dbReference type="SAM" id="MobiDB-lite"/>
    </source>
</evidence>
<evidence type="ECO:0000313" key="3">
    <source>
        <dbReference type="Proteomes" id="UP000672032"/>
    </source>
</evidence>
<evidence type="ECO:0000313" key="2">
    <source>
        <dbReference type="EMBL" id="QSZ35214.1"/>
    </source>
</evidence>
<organism evidence="2 3">
    <name type="scientific">Monilinia vaccinii-corymbosi</name>
    <dbReference type="NCBI Taxonomy" id="61207"/>
    <lineage>
        <taxon>Eukaryota</taxon>
        <taxon>Fungi</taxon>
        <taxon>Dikarya</taxon>
        <taxon>Ascomycota</taxon>
        <taxon>Pezizomycotina</taxon>
        <taxon>Leotiomycetes</taxon>
        <taxon>Helotiales</taxon>
        <taxon>Sclerotiniaceae</taxon>
        <taxon>Monilinia</taxon>
    </lineage>
</organism>
<accession>A0A8A3PJQ9</accession>
<dbReference type="Proteomes" id="UP000672032">
    <property type="component" value="Chromosome 5"/>
</dbReference>